<dbReference type="Proteomes" id="UP000291469">
    <property type="component" value="Chromosome"/>
</dbReference>
<evidence type="ECO:0000313" key="4">
    <source>
        <dbReference type="Proteomes" id="UP000291469"/>
    </source>
</evidence>
<evidence type="ECO:0000313" key="3">
    <source>
        <dbReference type="EMBL" id="QBI20348.1"/>
    </source>
</evidence>
<sequence>MSDAEAERRDEDETGETDEANEPDNGTGSAADEASERSEAAEADEPDATAPMVRRIGNEDREAGDYVTQAQREFTRVQQLPEQERDLPTEVESHGSEVPDVAPPEPHDPERFPRRPTSILDNPERIQSRSYDRYWARFPLDEVDQTTGPGAGPYGSVGTADTNWAVVTIWLGLAAIALNFFVQHPIVLGLGALLIVVGAVWTMFWRTHPGSFKGVGTSKVKARNLKKQY</sequence>
<dbReference type="EMBL" id="CP036402">
    <property type="protein sequence ID" value="QBI20348.1"/>
    <property type="molecule type" value="Genomic_DNA"/>
</dbReference>
<feature type="transmembrane region" description="Helical" evidence="2">
    <location>
        <begin position="188"/>
        <end position="205"/>
    </location>
</feature>
<feature type="compositionally biased region" description="Polar residues" evidence="1">
    <location>
        <begin position="68"/>
        <end position="81"/>
    </location>
</feature>
<dbReference type="RefSeq" id="WP_131155345.1">
    <property type="nucleotide sequence ID" value="NZ_CP036402.1"/>
</dbReference>
<dbReference type="AlphaFoldDB" id="A0A411YGK4"/>
<feature type="compositionally biased region" description="Basic and acidic residues" evidence="1">
    <location>
        <begin position="82"/>
        <end position="97"/>
    </location>
</feature>
<accession>A0A411YGK4</accession>
<keyword evidence="4" id="KW-1185">Reference proteome</keyword>
<gene>
    <name evidence="3" type="ORF">ER308_12750</name>
</gene>
<keyword evidence="2" id="KW-0812">Transmembrane</keyword>
<feature type="region of interest" description="Disordered" evidence="1">
    <location>
        <begin position="1"/>
        <end position="120"/>
    </location>
</feature>
<protein>
    <submittedName>
        <fullName evidence="3">Uncharacterized protein</fullName>
    </submittedName>
</protein>
<evidence type="ECO:0000256" key="1">
    <source>
        <dbReference type="SAM" id="MobiDB-lite"/>
    </source>
</evidence>
<name>A0A411YGK4_9ACTN</name>
<organism evidence="3 4">
    <name type="scientific">Egibacter rhizosphaerae</name>
    <dbReference type="NCBI Taxonomy" id="1670831"/>
    <lineage>
        <taxon>Bacteria</taxon>
        <taxon>Bacillati</taxon>
        <taxon>Actinomycetota</taxon>
        <taxon>Nitriliruptoria</taxon>
        <taxon>Egibacterales</taxon>
        <taxon>Egibacteraceae</taxon>
        <taxon>Egibacter</taxon>
    </lineage>
</organism>
<dbReference type="KEGG" id="erz:ER308_12750"/>
<keyword evidence="2" id="KW-0472">Membrane</keyword>
<proteinExistence type="predicted"/>
<reference evidence="3 4" key="1">
    <citation type="submission" date="2019-01" db="EMBL/GenBank/DDBJ databases">
        <title>Egibacter rhizosphaerae EGI 80759T.</title>
        <authorList>
            <person name="Chen D.-D."/>
            <person name="Tian Y."/>
            <person name="Jiao J.-Y."/>
            <person name="Zhang X.-T."/>
            <person name="Zhang Y.-G."/>
            <person name="Zhang Y."/>
            <person name="Xiao M."/>
            <person name="Shu W.-S."/>
            <person name="Li W.-J."/>
        </authorList>
    </citation>
    <scope>NUCLEOTIDE SEQUENCE [LARGE SCALE GENOMIC DNA]</scope>
    <source>
        <strain evidence="3 4">EGI 80759</strain>
    </source>
</reference>
<keyword evidence="2" id="KW-1133">Transmembrane helix</keyword>
<feature type="compositionally biased region" description="Acidic residues" evidence="1">
    <location>
        <begin position="12"/>
        <end position="22"/>
    </location>
</feature>
<feature type="transmembrane region" description="Helical" evidence="2">
    <location>
        <begin position="164"/>
        <end position="182"/>
    </location>
</feature>
<evidence type="ECO:0000256" key="2">
    <source>
        <dbReference type="SAM" id="Phobius"/>
    </source>
</evidence>
<feature type="compositionally biased region" description="Basic and acidic residues" evidence="1">
    <location>
        <begin position="1"/>
        <end position="11"/>
    </location>
</feature>